<protein>
    <submittedName>
        <fullName evidence="6">ATP-binding cassette domain-containing protein</fullName>
    </submittedName>
</protein>
<evidence type="ECO:0000313" key="7">
    <source>
        <dbReference type="Proteomes" id="UP000325372"/>
    </source>
</evidence>
<dbReference type="FunFam" id="3.40.50.300:FF:000032">
    <property type="entry name" value="Export ABC transporter ATP-binding protein"/>
    <property type="match status" value="1"/>
</dbReference>
<dbReference type="InterPro" id="IPR015854">
    <property type="entry name" value="ABC_transpr_LolD-like"/>
</dbReference>
<dbReference type="InterPro" id="IPR017911">
    <property type="entry name" value="MacB-like_ATP-bd"/>
</dbReference>
<evidence type="ECO:0000259" key="5">
    <source>
        <dbReference type="PROSITE" id="PS50893"/>
    </source>
</evidence>
<dbReference type="GO" id="GO:0016887">
    <property type="term" value="F:ATP hydrolysis activity"/>
    <property type="evidence" value="ECO:0007669"/>
    <property type="project" value="InterPro"/>
</dbReference>
<dbReference type="PANTHER" id="PTHR24220">
    <property type="entry name" value="IMPORT ATP-BINDING PROTEIN"/>
    <property type="match status" value="1"/>
</dbReference>
<organism evidence="6 7">
    <name type="scientific">Marinihelvus fidelis</name>
    <dbReference type="NCBI Taxonomy" id="2613842"/>
    <lineage>
        <taxon>Bacteria</taxon>
        <taxon>Pseudomonadati</taxon>
        <taxon>Pseudomonadota</taxon>
        <taxon>Gammaproteobacteria</taxon>
        <taxon>Chromatiales</taxon>
        <taxon>Wenzhouxiangellaceae</taxon>
        <taxon>Marinihelvus</taxon>
    </lineage>
</organism>
<comment type="caution">
    <text evidence="6">The sequence shown here is derived from an EMBL/GenBank/DDBJ whole genome shotgun (WGS) entry which is preliminary data.</text>
</comment>
<keyword evidence="7" id="KW-1185">Reference proteome</keyword>
<dbReference type="PANTHER" id="PTHR24220:SF376">
    <property type="entry name" value="ABC TRANSPORTER"/>
    <property type="match status" value="1"/>
</dbReference>
<dbReference type="GO" id="GO:0022857">
    <property type="term" value="F:transmembrane transporter activity"/>
    <property type="evidence" value="ECO:0007669"/>
    <property type="project" value="TreeGrafter"/>
</dbReference>
<dbReference type="GO" id="GO:0005524">
    <property type="term" value="F:ATP binding"/>
    <property type="evidence" value="ECO:0007669"/>
    <property type="project" value="UniProtKB-KW"/>
</dbReference>
<evidence type="ECO:0000313" key="6">
    <source>
        <dbReference type="EMBL" id="KAA9132686.1"/>
    </source>
</evidence>
<dbReference type="Pfam" id="PF00005">
    <property type="entry name" value="ABC_tran"/>
    <property type="match status" value="1"/>
</dbReference>
<accession>A0A5N0TFM9</accession>
<evidence type="ECO:0000256" key="4">
    <source>
        <dbReference type="ARBA" id="ARBA00038388"/>
    </source>
</evidence>
<evidence type="ECO:0000256" key="2">
    <source>
        <dbReference type="ARBA" id="ARBA00022741"/>
    </source>
</evidence>
<dbReference type="AlphaFoldDB" id="A0A5N0TFM9"/>
<dbReference type="GO" id="GO:1902495">
    <property type="term" value="C:transmembrane transporter complex"/>
    <property type="evidence" value="ECO:0007669"/>
    <property type="project" value="UniProtKB-ARBA"/>
</dbReference>
<dbReference type="PROSITE" id="PS50893">
    <property type="entry name" value="ABC_TRANSPORTER_2"/>
    <property type="match status" value="1"/>
</dbReference>
<dbReference type="SMART" id="SM00065">
    <property type="entry name" value="GAF"/>
    <property type="match status" value="1"/>
</dbReference>
<reference evidence="6 7" key="1">
    <citation type="submission" date="2019-09" db="EMBL/GenBank/DDBJ databases">
        <title>Wenzhouxiangella sp. Genome sequencing and assembly.</title>
        <authorList>
            <person name="Zhang R."/>
        </authorList>
    </citation>
    <scope>NUCLEOTIDE SEQUENCE [LARGE SCALE GENOMIC DNA]</scope>
    <source>
        <strain evidence="6 7">W260</strain>
    </source>
</reference>
<gene>
    <name evidence="6" type="ORF">F3N42_05585</name>
</gene>
<dbReference type="Gene3D" id="3.40.50.300">
    <property type="entry name" value="P-loop containing nucleotide triphosphate hydrolases"/>
    <property type="match status" value="1"/>
</dbReference>
<keyword evidence="1" id="KW-0813">Transport</keyword>
<dbReference type="PROSITE" id="PS00211">
    <property type="entry name" value="ABC_TRANSPORTER_1"/>
    <property type="match status" value="1"/>
</dbReference>
<proteinExistence type="inferred from homology"/>
<dbReference type="InterPro" id="IPR027417">
    <property type="entry name" value="P-loop_NTPase"/>
</dbReference>
<dbReference type="SMART" id="SM00382">
    <property type="entry name" value="AAA"/>
    <property type="match status" value="1"/>
</dbReference>
<dbReference type="NCBIfam" id="TIGR02982">
    <property type="entry name" value="heterocyst_DevA"/>
    <property type="match status" value="1"/>
</dbReference>
<dbReference type="SUPFAM" id="SSF52540">
    <property type="entry name" value="P-loop containing nucleoside triphosphate hydrolases"/>
    <property type="match status" value="1"/>
</dbReference>
<dbReference type="InterPro" id="IPR003593">
    <property type="entry name" value="AAA+_ATPase"/>
</dbReference>
<dbReference type="Proteomes" id="UP000325372">
    <property type="component" value="Unassembled WGS sequence"/>
</dbReference>
<dbReference type="InterPro" id="IPR017871">
    <property type="entry name" value="ABC_transporter-like_CS"/>
</dbReference>
<name>A0A5N0TFM9_9GAMM</name>
<keyword evidence="2" id="KW-0547">Nucleotide-binding</keyword>
<dbReference type="SUPFAM" id="SSF55781">
    <property type="entry name" value="GAF domain-like"/>
    <property type="match status" value="1"/>
</dbReference>
<dbReference type="Pfam" id="PF01590">
    <property type="entry name" value="GAF"/>
    <property type="match status" value="1"/>
</dbReference>
<sequence>MPHPPVNIEALGHAYGRGELRKQVLEDISLEIPEGEIVIVTGPSGSGKTTLLTLVGALRSAQQGSLKVLGEELRDARPATLERVRRRIGFIFQQHNLLAALTAVQNVELGARVSGTRSAGERTKAARAMLEQVGMAAHLHHRPDALSGGQRQRVAIARALVGRPAMLLADEPTASLDSHSGREVVDLMQQLAREEGTTILLVTHDNRILDIADRIVHLEDGRLQTYTESVIAENRRMMDTLAHNMNRRDMDAVIEGLDERGFRNLLENITAESQQFIDATARAGDRAYASLLRRGLFAFTRKLAAMLNADRASLFLVEGDLLRLVVADNLDQLGTVTVPVGKGIVGAVAASGNAIRVADAYEDQRFNREIDRQTGYRTRSILSLPVRDHEGNVFAVAQLLNRRDGAPFDANDEDRFSEFMASIGVIFESFKLLSDTTGTTEGFRS</sequence>
<dbReference type="InterPro" id="IPR014324">
    <property type="entry name" value="ABC_heterocyst_DevA"/>
</dbReference>
<keyword evidence="3 6" id="KW-0067">ATP-binding</keyword>
<comment type="similarity">
    <text evidence="4">Belongs to the ABC transporter superfamily. Macrolide exporter (TC 3.A.1.122) family.</text>
</comment>
<dbReference type="InterPro" id="IPR003018">
    <property type="entry name" value="GAF"/>
</dbReference>
<dbReference type="InterPro" id="IPR029016">
    <property type="entry name" value="GAF-like_dom_sf"/>
</dbReference>
<evidence type="ECO:0000256" key="3">
    <source>
        <dbReference type="ARBA" id="ARBA00022840"/>
    </source>
</evidence>
<dbReference type="InterPro" id="IPR003439">
    <property type="entry name" value="ABC_transporter-like_ATP-bd"/>
</dbReference>
<dbReference type="Gene3D" id="3.30.450.40">
    <property type="match status" value="1"/>
</dbReference>
<dbReference type="CDD" id="cd03255">
    <property type="entry name" value="ABC_MJ0796_LolCDE_FtsE"/>
    <property type="match status" value="1"/>
</dbReference>
<dbReference type="GO" id="GO:0005886">
    <property type="term" value="C:plasma membrane"/>
    <property type="evidence" value="ECO:0007669"/>
    <property type="project" value="TreeGrafter"/>
</dbReference>
<dbReference type="EMBL" id="VYXP01000003">
    <property type="protein sequence ID" value="KAA9132686.1"/>
    <property type="molecule type" value="Genomic_DNA"/>
</dbReference>
<feature type="domain" description="ABC transporter" evidence="5">
    <location>
        <begin position="6"/>
        <end position="245"/>
    </location>
</feature>
<evidence type="ECO:0000256" key="1">
    <source>
        <dbReference type="ARBA" id="ARBA00022448"/>
    </source>
</evidence>